<evidence type="ECO:0000256" key="1">
    <source>
        <dbReference type="ARBA" id="ARBA00022723"/>
    </source>
</evidence>
<evidence type="ECO:0000256" key="2">
    <source>
        <dbReference type="ARBA" id="ARBA00022771"/>
    </source>
</evidence>
<dbReference type="Proteomes" id="UP000184383">
    <property type="component" value="Unassembled WGS sequence"/>
</dbReference>
<name>A0A1L9RLP5_ASPWE</name>
<dbReference type="Pfam" id="PF01753">
    <property type="entry name" value="zf-MYND"/>
    <property type="match status" value="1"/>
</dbReference>
<dbReference type="SUPFAM" id="SSF144232">
    <property type="entry name" value="HIT/MYND zinc finger-like"/>
    <property type="match status" value="1"/>
</dbReference>
<dbReference type="GeneID" id="63747845"/>
<evidence type="ECO:0000256" key="4">
    <source>
        <dbReference type="PROSITE-ProRule" id="PRU00134"/>
    </source>
</evidence>
<evidence type="ECO:0000313" key="6">
    <source>
        <dbReference type="EMBL" id="OJJ35841.1"/>
    </source>
</evidence>
<dbReference type="PROSITE" id="PS50865">
    <property type="entry name" value="ZF_MYND_2"/>
    <property type="match status" value="1"/>
</dbReference>
<feature type="domain" description="MYND-type" evidence="5">
    <location>
        <begin position="11"/>
        <end position="58"/>
    </location>
</feature>
<sequence length="361" mass="40650">MENPSSAPSICAHCQNSTTKKCSGCSDAPRYDKETPQPTFYCSRVCQKSDWDRHKTNCKRLQTRKTLSRAASFLQAIFYRIRLHAYPLQFTTVRAVGSTVYLEGYKGEVSRLQRQLTPFSADVKGGQDILDAALVYIGCSEAMVYLYAFVAALLMDISFTVEEIQFEATNNKLSIKTCFANGGDQFGHFPGHNVYRITLLNGEVWAIDPSGAQYGYHGALYPWSELAAHRVGKAKHEFHFGYFRDTFRLQYGLFRRTQNDVSELTEQLDLAMAIEGKIDVLVKPYAGKLKTILKGSDAAFGKAKAEFLGRLEAVIVTSLDEIYQPERIVRRTKEVQRRLHLIEQGVGVSCIGIEDMMILAF</sequence>
<keyword evidence="1" id="KW-0479">Metal-binding</keyword>
<dbReference type="RefSeq" id="XP_040689517.1">
    <property type="nucleotide sequence ID" value="XM_040831997.1"/>
</dbReference>
<dbReference type="InterPro" id="IPR002893">
    <property type="entry name" value="Znf_MYND"/>
</dbReference>
<dbReference type="EMBL" id="KV878212">
    <property type="protein sequence ID" value="OJJ35841.1"/>
    <property type="molecule type" value="Genomic_DNA"/>
</dbReference>
<dbReference type="AlphaFoldDB" id="A0A1L9RLP5"/>
<dbReference type="Gene3D" id="6.10.140.2220">
    <property type="match status" value="1"/>
</dbReference>
<keyword evidence="3" id="KW-0862">Zinc</keyword>
<dbReference type="GO" id="GO:0008270">
    <property type="term" value="F:zinc ion binding"/>
    <property type="evidence" value="ECO:0007669"/>
    <property type="project" value="UniProtKB-KW"/>
</dbReference>
<evidence type="ECO:0000259" key="5">
    <source>
        <dbReference type="PROSITE" id="PS50865"/>
    </source>
</evidence>
<evidence type="ECO:0000313" key="7">
    <source>
        <dbReference type="Proteomes" id="UP000184383"/>
    </source>
</evidence>
<reference evidence="7" key="1">
    <citation type="journal article" date="2017" name="Genome Biol.">
        <title>Comparative genomics reveals high biological diversity and specific adaptations in the industrially and medically important fungal genus Aspergillus.</title>
        <authorList>
            <person name="de Vries R.P."/>
            <person name="Riley R."/>
            <person name="Wiebenga A."/>
            <person name="Aguilar-Osorio G."/>
            <person name="Amillis S."/>
            <person name="Uchima C.A."/>
            <person name="Anderluh G."/>
            <person name="Asadollahi M."/>
            <person name="Askin M."/>
            <person name="Barry K."/>
            <person name="Battaglia E."/>
            <person name="Bayram O."/>
            <person name="Benocci T."/>
            <person name="Braus-Stromeyer S.A."/>
            <person name="Caldana C."/>
            <person name="Canovas D."/>
            <person name="Cerqueira G.C."/>
            <person name="Chen F."/>
            <person name="Chen W."/>
            <person name="Choi C."/>
            <person name="Clum A."/>
            <person name="Dos Santos R.A."/>
            <person name="Damasio A.R."/>
            <person name="Diallinas G."/>
            <person name="Emri T."/>
            <person name="Fekete E."/>
            <person name="Flipphi M."/>
            <person name="Freyberg S."/>
            <person name="Gallo A."/>
            <person name="Gournas C."/>
            <person name="Habgood R."/>
            <person name="Hainaut M."/>
            <person name="Harispe M.L."/>
            <person name="Henrissat B."/>
            <person name="Hilden K.S."/>
            <person name="Hope R."/>
            <person name="Hossain A."/>
            <person name="Karabika E."/>
            <person name="Karaffa L."/>
            <person name="Karanyi Z."/>
            <person name="Krasevec N."/>
            <person name="Kuo A."/>
            <person name="Kusch H."/>
            <person name="LaButti K."/>
            <person name="Lagendijk E.L."/>
            <person name="Lapidus A."/>
            <person name="Levasseur A."/>
            <person name="Lindquist E."/>
            <person name="Lipzen A."/>
            <person name="Logrieco A.F."/>
            <person name="MacCabe A."/>
            <person name="Maekelae M.R."/>
            <person name="Malavazi I."/>
            <person name="Melin P."/>
            <person name="Meyer V."/>
            <person name="Mielnichuk N."/>
            <person name="Miskei M."/>
            <person name="Molnar A.P."/>
            <person name="Mule G."/>
            <person name="Ngan C.Y."/>
            <person name="Orejas M."/>
            <person name="Orosz E."/>
            <person name="Ouedraogo J.P."/>
            <person name="Overkamp K.M."/>
            <person name="Park H.-S."/>
            <person name="Perrone G."/>
            <person name="Piumi F."/>
            <person name="Punt P.J."/>
            <person name="Ram A.F."/>
            <person name="Ramon A."/>
            <person name="Rauscher S."/>
            <person name="Record E."/>
            <person name="Riano-Pachon D.M."/>
            <person name="Robert V."/>
            <person name="Roehrig J."/>
            <person name="Ruller R."/>
            <person name="Salamov A."/>
            <person name="Salih N.S."/>
            <person name="Samson R.A."/>
            <person name="Sandor E."/>
            <person name="Sanguinetti M."/>
            <person name="Schuetze T."/>
            <person name="Sepcic K."/>
            <person name="Shelest E."/>
            <person name="Sherlock G."/>
            <person name="Sophianopoulou V."/>
            <person name="Squina F.M."/>
            <person name="Sun H."/>
            <person name="Susca A."/>
            <person name="Todd R.B."/>
            <person name="Tsang A."/>
            <person name="Unkles S.E."/>
            <person name="van de Wiele N."/>
            <person name="van Rossen-Uffink D."/>
            <person name="Oliveira J.V."/>
            <person name="Vesth T.C."/>
            <person name="Visser J."/>
            <person name="Yu J.-H."/>
            <person name="Zhou M."/>
            <person name="Andersen M.R."/>
            <person name="Archer D.B."/>
            <person name="Baker S.E."/>
            <person name="Benoit I."/>
            <person name="Brakhage A.A."/>
            <person name="Braus G.H."/>
            <person name="Fischer R."/>
            <person name="Frisvad J.C."/>
            <person name="Goldman G.H."/>
            <person name="Houbraken J."/>
            <person name="Oakley B."/>
            <person name="Pocsi I."/>
            <person name="Scazzocchio C."/>
            <person name="Seiboth B."/>
            <person name="vanKuyk P.A."/>
            <person name="Wortman J."/>
            <person name="Dyer P.S."/>
            <person name="Grigoriev I.V."/>
        </authorList>
    </citation>
    <scope>NUCLEOTIDE SEQUENCE [LARGE SCALE GENOMIC DNA]</scope>
    <source>
        <strain evidence="7">DTO 134E9</strain>
    </source>
</reference>
<protein>
    <recommendedName>
        <fullName evidence="5">MYND-type domain-containing protein</fullName>
    </recommendedName>
</protein>
<accession>A0A1L9RLP5</accession>
<keyword evidence="7" id="KW-1185">Reference proteome</keyword>
<dbReference type="OrthoDB" id="432970at2759"/>
<evidence type="ECO:0000256" key="3">
    <source>
        <dbReference type="ARBA" id="ARBA00022833"/>
    </source>
</evidence>
<proteinExistence type="predicted"/>
<organism evidence="6 7">
    <name type="scientific">Aspergillus wentii DTO 134E9</name>
    <dbReference type="NCBI Taxonomy" id="1073089"/>
    <lineage>
        <taxon>Eukaryota</taxon>
        <taxon>Fungi</taxon>
        <taxon>Dikarya</taxon>
        <taxon>Ascomycota</taxon>
        <taxon>Pezizomycotina</taxon>
        <taxon>Eurotiomycetes</taxon>
        <taxon>Eurotiomycetidae</taxon>
        <taxon>Eurotiales</taxon>
        <taxon>Aspergillaceae</taxon>
        <taxon>Aspergillus</taxon>
        <taxon>Aspergillus subgen. Cremei</taxon>
    </lineage>
</organism>
<gene>
    <name evidence="6" type="ORF">ASPWEDRAFT_183849</name>
</gene>
<keyword evidence="2 4" id="KW-0863">Zinc-finger</keyword>
<dbReference type="VEuPathDB" id="FungiDB:ASPWEDRAFT_183849"/>
<dbReference type="STRING" id="1073089.A0A1L9RLP5"/>